<proteinExistence type="predicted"/>
<protein>
    <submittedName>
        <fullName evidence="2">Uncharacterized protein</fullName>
    </submittedName>
</protein>
<reference evidence="2" key="1">
    <citation type="submission" date="2022-02" db="EMBL/GenBank/DDBJ databases">
        <title>Coral-associated bacteria.</title>
        <authorList>
            <person name="Tang K."/>
            <person name="Wang X."/>
        </authorList>
    </citation>
    <scope>NUCLEOTIDE SEQUENCE</scope>
    <source>
        <strain evidence="2">SCSIO 43006</strain>
    </source>
</reference>
<gene>
    <name evidence="2" type="ORF">MJO52_06565</name>
</gene>
<keyword evidence="1" id="KW-0472">Membrane</keyword>
<sequence length="171" mass="19421">MDNVKWYKKPEMVVAFSALLISFVTAIVSMYSAYVDRAYARASVWPRLEIHRNLNTTHFEYSVTNSGNGPAVIKYGIVQYKSEPIKLWNDIPNLPSITQSHISNRILSPQNTVKPLSYTGKESDKLGETDKFIGIELCYCSIYEECWLIDKLNEPKSVNGCLVDKTIAFSE</sequence>
<evidence type="ECO:0000313" key="3">
    <source>
        <dbReference type="Proteomes" id="UP001055658"/>
    </source>
</evidence>
<keyword evidence="3" id="KW-1185">Reference proteome</keyword>
<dbReference type="Proteomes" id="UP001055658">
    <property type="component" value="Chromosome"/>
</dbReference>
<accession>A0ABY4VES2</accession>
<dbReference type="RefSeq" id="WP_252085149.1">
    <property type="nucleotide sequence ID" value="NZ_CP092418.1"/>
</dbReference>
<keyword evidence="1" id="KW-0812">Transmembrane</keyword>
<evidence type="ECO:0000256" key="1">
    <source>
        <dbReference type="SAM" id="Phobius"/>
    </source>
</evidence>
<feature type="transmembrane region" description="Helical" evidence="1">
    <location>
        <begin position="12"/>
        <end position="34"/>
    </location>
</feature>
<evidence type="ECO:0000313" key="2">
    <source>
        <dbReference type="EMBL" id="USD22796.1"/>
    </source>
</evidence>
<organism evidence="2 3">
    <name type="scientific">Microbulbifer variabilis</name>
    <dbReference type="NCBI Taxonomy" id="266805"/>
    <lineage>
        <taxon>Bacteria</taxon>
        <taxon>Pseudomonadati</taxon>
        <taxon>Pseudomonadota</taxon>
        <taxon>Gammaproteobacteria</taxon>
        <taxon>Cellvibrionales</taxon>
        <taxon>Microbulbiferaceae</taxon>
        <taxon>Microbulbifer</taxon>
    </lineage>
</organism>
<dbReference type="EMBL" id="CP092418">
    <property type="protein sequence ID" value="USD22796.1"/>
    <property type="molecule type" value="Genomic_DNA"/>
</dbReference>
<keyword evidence="1" id="KW-1133">Transmembrane helix</keyword>
<name>A0ABY4VES2_9GAMM</name>